<evidence type="ECO:0000256" key="5">
    <source>
        <dbReference type="ARBA" id="ARBA00023136"/>
    </source>
</evidence>
<dbReference type="GO" id="GO:0005886">
    <property type="term" value="C:plasma membrane"/>
    <property type="evidence" value="ECO:0007669"/>
    <property type="project" value="TreeGrafter"/>
</dbReference>
<gene>
    <name evidence="8" type="ORF">SAMN07250955_101316</name>
</gene>
<keyword evidence="7" id="KW-0732">Signal</keyword>
<protein>
    <submittedName>
        <fullName evidence="8">Uncharacterized membrane protein YgdD, TMEM256/DUF423 family</fullName>
    </submittedName>
</protein>
<keyword evidence="5 6" id="KW-0472">Membrane</keyword>
<dbReference type="Proteomes" id="UP000197065">
    <property type="component" value="Unassembled WGS sequence"/>
</dbReference>
<dbReference type="PANTHER" id="PTHR43461:SF1">
    <property type="entry name" value="TRANSMEMBRANE PROTEIN 256"/>
    <property type="match status" value="1"/>
</dbReference>
<dbReference type="EMBL" id="FYEH01000001">
    <property type="protein sequence ID" value="SNB52963.1"/>
    <property type="molecule type" value="Genomic_DNA"/>
</dbReference>
<feature type="transmembrane region" description="Helical" evidence="6">
    <location>
        <begin position="39"/>
        <end position="61"/>
    </location>
</feature>
<evidence type="ECO:0000256" key="6">
    <source>
        <dbReference type="SAM" id="Phobius"/>
    </source>
</evidence>
<evidence type="ECO:0000313" key="9">
    <source>
        <dbReference type="Proteomes" id="UP000197065"/>
    </source>
</evidence>
<comment type="similarity">
    <text evidence="2">Belongs to the UPF0382 family.</text>
</comment>
<evidence type="ECO:0000256" key="3">
    <source>
        <dbReference type="ARBA" id="ARBA00022692"/>
    </source>
</evidence>
<feature type="signal peptide" evidence="7">
    <location>
        <begin position="1"/>
        <end position="29"/>
    </location>
</feature>
<organism evidence="8 9">
    <name type="scientific">Arboricoccus pini</name>
    <dbReference type="NCBI Taxonomy" id="1963835"/>
    <lineage>
        <taxon>Bacteria</taxon>
        <taxon>Pseudomonadati</taxon>
        <taxon>Pseudomonadota</taxon>
        <taxon>Alphaproteobacteria</taxon>
        <taxon>Geminicoccales</taxon>
        <taxon>Geminicoccaceae</taxon>
        <taxon>Arboricoccus</taxon>
    </lineage>
</organism>
<comment type="subcellular location">
    <subcellularLocation>
        <location evidence="1">Membrane</location>
        <topology evidence="1">Multi-pass membrane protein</topology>
    </subcellularLocation>
</comment>
<proteinExistence type="inferred from homology"/>
<evidence type="ECO:0000256" key="4">
    <source>
        <dbReference type="ARBA" id="ARBA00022989"/>
    </source>
</evidence>
<feature type="transmembrane region" description="Helical" evidence="6">
    <location>
        <begin position="68"/>
        <end position="87"/>
    </location>
</feature>
<feature type="chain" id="PRO_5012849480" evidence="7">
    <location>
        <begin position="30"/>
        <end position="119"/>
    </location>
</feature>
<name>A0A212Q103_9PROT</name>
<dbReference type="AlphaFoldDB" id="A0A212Q103"/>
<evidence type="ECO:0000313" key="8">
    <source>
        <dbReference type="EMBL" id="SNB52963.1"/>
    </source>
</evidence>
<dbReference type="InterPro" id="IPR006696">
    <property type="entry name" value="DUF423"/>
</dbReference>
<feature type="transmembrane region" description="Helical" evidence="6">
    <location>
        <begin position="93"/>
        <end position="114"/>
    </location>
</feature>
<dbReference type="Pfam" id="PF04241">
    <property type="entry name" value="DUF423"/>
    <property type="match status" value="1"/>
</dbReference>
<keyword evidence="3 6" id="KW-0812">Transmembrane</keyword>
<evidence type="ECO:0000256" key="7">
    <source>
        <dbReference type="SAM" id="SignalP"/>
    </source>
</evidence>
<evidence type="ECO:0000256" key="1">
    <source>
        <dbReference type="ARBA" id="ARBA00004141"/>
    </source>
</evidence>
<reference evidence="8 9" key="1">
    <citation type="submission" date="2017-06" db="EMBL/GenBank/DDBJ databases">
        <authorList>
            <person name="Kim H.J."/>
            <person name="Triplett B.A."/>
        </authorList>
    </citation>
    <scope>NUCLEOTIDE SEQUENCE [LARGE SCALE GENOMIC DNA]</scope>
    <source>
        <strain evidence="8 9">B29T1</strain>
    </source>
</reference>
<dbReference type="RefSeq" id="WP_243389661.1">
    <property type="nucleotide sequence ID" value="NZ_FYEH01000001.1"/>
</dbReference>
<evidence type="ECO:0000256" key="2">
    <source>
        <dbReference type="ARBA" id="ARBA00009694"/>
    </source>
</evidence>
<sequence>MDHLSLQGRLTAVLAALLAALSVGGGAFAAHAMSGDARAQHLLGTGAAYGLWHALAALFALSLGAETIGLLFTLGVLLFSPSLFGLALGAPPILGVITPIGGTAFILGWLLLAWRLWRR</sequence>
<accession>A0A212Q103</accession>
<dbReference type="PANTHER" id="PTHR43461">
    <property type="entry name" value="TRANSMEMBRANE PROTEIN 256"/>
    <property type="match status" value="1"/>
</dbReference>
<keyword evidence="9" id="KW-1185">Reference proteome</keyword>
<keyword evidence="4 6" id="KW-1133">Transmembrane helix</keyword>